<evidence type="ECO:0000256" key="8">
    <source>
        <dbReference type="RuleBase" id="RU003993"/>
    </source>
</evidence>
<evidence type="ECO:0000313" key="12">
    <source>
        <dbReference type="Proteomes" id="UP000271031"/>
    </source>
</evidence>
<dbReference type="PROSITE" id="PS00761">
    <property type="entry name" value="SPASE_I_3"/>
    <property type="match status" value="1"/>
</dbReference>
<dbReference type="InterPro" id="IPR019533">
    <property type="entry name" value="Peptidase_S26"/>
</dbReference>
<dbReference type="OrthoDB" id="9802919at2"/>
<comment type="caution">
    <text evidence="11">The sequence shown here is derived from an EMBL/GenBank/DDBJ whole genome shotgun (WGS) entry which is preliminary data.</text>
</comment>
<evidence type="ECO:0000313" key="11">
    <source>
        <dbReference type="EMBL" id="RNB80139.1"/>
    </source>
</evidence>
<dbReference type="InterPro" id="IPR019757">
    <property type="entry name" value="Pept_S26A_signal_pept_1_Lys-AS"/>
</dbReference>
<name>A0A3M8CXH2_9BACL</name>
<dbReference type="PROSITE" id="PS00760">
    <property type="entry name" value="SPASE_I_2"/>
    <property type="match status" value="1"/>
</dbReference>
<comment type="subcellular location">
    <subcellularLocation>
        <location evidence="2">Cell membrane</location>
        <topology evidence="2">Single-pass type II membrane protein</topology>
    </subcellularLocation>
    <subcellularLocation>
        <location evidence="9">Membrane</location>
        <topology evidence="9">Single-pass type II membrane protein</topology>
    </subcellularLocation>
</comment>
<evidence type="ECO:0000256" key="7">
    <source>
        <dbReference type="PIRSR" id="PIRSR600223-1"/>
    </source>
</evidence>
<dbReference type="CDD" id="cd06530">
    <property type="entry name" value="S26_SPase_I"/>
    <property type="match status" value="1"/>
</dbReference>
<comment type="similarity">
    <text evidence="3 9">Belongs to the peptidase S26 family.</text>
</comment>
<dbReference type="GO" id="GO:0006465">
    <property type="term" value="P:signal peptide processing"/>
    <property type="evidence" value="ECO:0007669"/>
    <property type="project" value="InterPro"/>
</dbReference>
<dbReference type="GO" id="GO:0004252">
    <property type="term" value="F:serine-type endopeptidase activity"/>
    <property type="evidence" value="ECO:0007669"/>
    <property type="project" value="InterPro"/>
</dbReference>
<dbReference type="Proteomes" id="UP000271031">
    <property type="component" value="Unassembled WGS sequence"/>
</dbReference>
<keyword evidence="6 8" id="KW-0378">Hydrolase</keyword>
<dbReference type="PANTHER" id="PTHR43390">
    <property type="entry name" value="SIGNAL PEPTIDASE I"/>
    <property type="match status" value="1"/>
</dbReference>
<dbReference type="PROSITE" id="PS00501">
    <property type="entry name" value="SPASE_I_1"/>
    <property type="match status" value="1"/>
</dbReference>
<dbReference type="InterPro" id="IPR019756">
    <property type="entry name" value="Pept_S26A_signal_pept_1_Ser-AS"/>
</dbReference>
<gene>
    <name evidence="11" type="primary">lepB</name>
    <name evidence="11" type="ORF">EDM56_27390</name>
</gene>
<dbReference type="GO" id="GO:0005886">
    <property type="term" value="C:plasma membrane"/>
    <property type="evidence" value="ECO:0007669"/>
    <property type="project" value="UniProtKB-SubCell"/>
</dbReference>
<evidence type="ECO:0000256" key="3">
    <source>
        <dbReference type="ARBA" id="ARBA00009370"/>
    </source>
</evidence>
<dbReference type="EMBL" id="RHHQ01000025">
    <property type="protein sequence ID" value="RNB80139.1"/>
    <property type="molecule type" value="Genomic_DNA"/>
</dbReference>
<dbReference type="PANTHER" id="PTHR43390:SF1">
    <property type="entry name" value="CHLOROPLAST PROCESSING PEPTIDASE"/>
    <property type="match status" value="1"/>
</dbReference>
<dbReference type="InterPro" id="IPR019758">
    <property type="entry name" value="Pept_S26A_signal_pept_1_CS"/>
</dbReference>
<evidence type="ECO:0000256" key="1">
    <source>
        <dbReference type="ARBA" id="ARBA00000677"/>
    </source>
</evidence>
<feature type="active site" evidence="7">
    <location>
        <position position="109"/>
    </location>
</feature>
<dbReference type="EC" id="3.4.21.89" evidence="4 8"/>
<feature type="domain" description="Peptidase S26" evidence="10">
    <location>
        <begin position="9"/>
        <end position="185"/>
    </location>
</feature>
<comment type="catalytic activity">
    <reaction evidence="1 8">
        <text>Cleavage of hydrophobic, N-terminal signal or leader sequences from secreted and periplasmic proteins.</text>
        <dbReference type="EC" id="3.4.21.89"/>
    </reaction>
</comment>
<dbReference type="AlphaFoldDB" id="A0A3M8CXH2"/>
<keyword evidence="5 8" id="KW-0645">Protease</keyword>
<keyword evidence="12" id="KW-1185">Reference proteome</keyword>
<dbReference type="RefSeq" id="WP_122921123.1">
    <property type="nucleotide sequence ID" value="NZ_RHHQ01000025.1"/>
</dbReference>
<dbReference type="SUPFAM" id="SSF51306">
    <property type="entry name" value="LexA/Signal peptidase"/>
    <property type="match status" value="1"/>
</dbReference>
<dbReference type="InterPro" id="IPR000223">
    <property type="entry name" value="Pept_S26A_signal_pept_1"/>
</dbReference>
<dbReference type="NCBIfam" id="TIGR02227">
    <property type="entry name" value="sigpep_I_bact"/>
    <property type="match status" value="1"/>
</dbReference>
<dbReference type="Gene3D" id="2.10.109.10">
    <property type="entry name" value="Umud Fragment, subunit A"/>
    <property type="match status" value="1"/>
</dbReference>
<evidence type="ECO:0000256" key="2">
    <source>
        <dbReference type="ARBA" id="ARBA00004401"/>
    </source>
</evidence>
<evidence type="ECO:0000256" key="4">
    <source>
        <dbReference type="ARBA" id="ARBA00013208"/>
    </source>
</evidence>
<feature type="active site" evidence="7">
    <location>
        <position position="38"/>
    </location>
</feature>
<protein>
    <recommendedName>
        <fullName evidence="4 8">Signal peptidase I</fullName>
        <ecNumber evidence="4 8">3.4.21.89</ecNumber>
    </recommendedName>
</protein>
<sequence length="187" mass="21400">MKVWKEVFSWTKSIVFALCVAVLLNVFVVQPTKVQGSSMFPTLQNDQTIFISKLPHTFKEAPDYNDIVILDSRVDRERTLKDDFLESPLLHLFAAASENDQDDHNIWVKRVIGKPGDVLEFKDGGVYRNGEKLNEPYIKEQMMIPQTETITVPEGHVFVMGDNRNNSKDSRFIGAVPIDHILGKKFY</sequence>
<evidence type="ECO:0000256" key="9">
    <source>
        <dbReference type="RuleBase" id="RU362042"/>
    </source>
</evidence>
<dbReference type="PRINTS" id="PR00727">
    <property type="entry name" value="LEADERPTASE"/>
</dbReference>
<accession>A0A3M8CXH2</accession>
<dbReference type="Pfam" id="PF10502">
    <property type="entry name" value="Peptidase_S26"/>
    <property type="match status" value="1"/>
</dbReference>
<evidence type="ECO:0000256" key="6">
    <source>
        <dbReference type="ARBA" id="ARBA00022801"/>
    </source>
</evidence>
<reference evidence="11 12" key="1">
    <citation type="submission" date="2018-10" db="EMBL/GenBank/DDBJ databases">
        <title>Phylogenomics of Brevibacillus.</title>
        <authorList>
            <person name="Dunlap C."/>
        </authorList>
    </citation>
    <scope>NUCLEOTIDE SEQUENCE [LARGE SCALE GENOMIC DNA]</scope>
    <source>
        <strain evidence="11 12">JCM 15716</strain>
    </source>
</reference>
<proteinExistence type="inferred from homology"/>
<evidence type="ECO:0000256" key="5">
    <source>
        <dbReference type="ARBA" id="ARBA00022670"/>
    </source>
</evidence>
<organism evidence="11 12">
    <name type="scientific">Brevibacillus fluminis</name>
    <dbReference type="NCBI Taxonomy" id="511487"/>
    <lineage>
        <taxon>Bacteria</taxon>
        <taxon>Bacillati</taxon>
        <taxon>Bacillota</taxon>
        <taxon>Bacilli</taxon>
        <taxon>Bacillales</taxon>
        <taxon>Paenibacillaceae</taxon>
        <taxon>Brevibacillus</taxon>
    </lineage>
</organism>
<evidence type="ECO:0000259" key="10">
    <source>
        <dbReference type="Pfam" id="PF10502"/>
    </source>
</evidence>
<dbReference type="InterPro" id="IPR036286">
    <property type="entry name" value="LexA/Signal_pep-like_sf"/>
</dbReference>
<dbReference type="GO" id="GO:0009003">
    <property type="term" value="F:signal peptidase activity"/>
    <property type="evidence" value="ECO:0007669"/>
    <property type="project" value="UniProtKB-EC"/>
</dbReference>